<dbReference type="GO" id="GO:0015074">
    <property type="term" value="P:DNA integration"/>
    <property type="evidence" value="ECO:0007669"/>
    <property type="project" value="UniProtKB-KW"/>
</dbReference>
<dbReference type="InterPro" id="IPR011010">
    <property type="entry name" value="DNA_brk_join_enz"/>
</dbReference>
<reference evidence="7 8" key="2">
    <citation type="submission" date="2009-02" db="EMBL/GenBank/DDBJ databases">
        <title>Draft genome sequence of Clostridium methylpentosum (DSM 5476).</title>
        <authorList>
            <person name="Sudarsanam P."/>
            <person name="Ley R."/>
            <person name="Guruge J."/>
            <person name="Turnbaugh P.J."/>
            <person name="Mahowald M."/>
            <person name="Liep D."/>
            <person name="Gordon J."/>
        </authorList>
    </citation>
    <scope>NUCLEOTIDE SEQUENCE [LARGE SCALE GENOMIC DNA]</scope>
    <source>
        <strain evidence="7 8">DSM 5476</strain>
    </source>
</reference>
<dbReference type="eggNOG" id="COG0582">
    <property type="taxonomic scope" value="Bacteria"/>
</dbReference>
<dbReference type="EMBL" id="ACEC01000067">
    <property type="protein sequence ID" value="EEG30204.1"/>
    <property type="molecule type" value="Genomic_DNA"/>
</dbReference>
<feature type="domain" description="Core-binding (CB)" evidence="6">
    <location>
        <begin position="16"/>
        <end position="106"/>
    </location>
</feature>
<feature type="domain" description="Tyr recombinase" evidence="5">
    <location>
        <begin position="127"/>
        <end position="327"/>
    </location>
</feature>
<dbReference type="InterPro" id="IPR002104">
    <property type="entry name" value="Integrase_catalytic"/>
</dbReference>
<evidence type="ECO:0000259" key="6">
    <source>
        <dbReference type="PROSITE" id="PS51900"/>
    </source>
</evidence>
<sequence>MLFEESCSGQTVGGNIKFEVFAKQWFKEYAEVKLRERTIARYRQLEARTYAALGHLHMDKITVRHVQKFIHNLGEEGINQTTGGRLAPKTIHHYLSFVSTIFSYAIKMQMVKNNPCEHVQLPKAEQKELDCYTLEEAQEFLNLLQKEPLKYQAFFTLAIYGGFRKGELLGLEWKDIDFSTGVISIRRSSLYTKGKGTFTDTTKTKSSQRSLKIADEVLQVLKRYQSQQIFDRARVGDQWVDTDRLFTKWNGEPMHPNSPYTWLKRFCERTGQRFLGVHQFRHLNATLLINNRVDAKTISASLGHTQVSTPLNIYAHTFQESQAKASEVISNALSLDLGEPKKSIKNSG</sequence>
<dbReference type="InterPro" id="IPR050090">
    <property type="entry name" value="Tyrosine_recombinase_XerCD"/>
</dbReference>
<dbReference type="Pfam" id="PF00589">
    <property type="entry name" value="Phage_integrase"/>
    <property type="match status" value="1"/>
</dbReference>
<evidence type="ECO:0000256" key="4">
    <source>
        <dbReference type="PROSITE-ProRule" id="PRU01248"/>
    </source>
</evidence>
<dbReference type="PROSITE" id="PS51898">
    <property type="entry name" value="TYR_RECOMBINASE"/>
    <property type="match status" value="1"/>
</dbReference>
<gene>
    <name evidence="7" type="ORF">CLOSTMETH_02136</name>
</gene>
<proteinExistence type="inferred from homology"/>
<dbReference type="Pfam" id="PF13102">
    <property type="entry name" value="Phage_int_SAM_5"/>
    <property type="match status" value="1"/>
</dbReference>
<dbReference type="Proteomes" id="UP000003340">
    <property type="component" value="Unassembled WGS sequence"/>
</dbReference>
<dbReference type="PANTHER" id="PTHR30349:SF64">
    <property type="entry name" value="PROPHAGE INTEGRASE INTD-RELATED"/>
    <property type="match status" value="1"/>
</dbReference>
<organism evidence="7 8">
    <name type="scientific">[Clostridium] methylpentosum DSM 5476</name>
    <dbReference type="NCBI Taxonomy" id="537013"/>
    <lineage>
        <taxon>Bacteria</taxon>
        <taxon>Bacillati</taxon>
        <taxon>Bacillota</taxon>
        <taxon>Clostridia</taxon>
        <taxon>Eubacteriales</taxon>
        <taxon>Oscillospiraceae</taxon>
        <taxon>Oscillospiraceae incertae sedis</taxon>
    </lineage>
</organism>
<dbReference type="STRING" id="537013.CLOSTMETH_02136"/>
<dbReference type="PANTHER" id="PTHR30349">
    <property type="entry name" value="PHAGE INTEGRASE-RELATED"/>
    <property type="match status" value="1"/>
</dbReference>
<evidence type="ECO:0000313" key="8">
    <source>
        <dbReference type="Proteomes" id="UP000003340"/>
    </source>
</evidence>
<comment type="similarity">
    <text evidence="1">Belongs to the 'phage' integrase family.</text>
</comment>
<evidence type="ECO:0000259" key="5">
    <source>
        <dbReference type="PROSITE" id="PS51898"/>
    </source>
</evidence>
<protein>
    <submittedName>
        <fullName evidence="7">Site-specific recombinase, phage integrase family</fullName>
    </submittedName>
</protein>
<dbReference type="Gene3D" id="1.10.150.130">
    <property type="match status" value="1"/>
</dbReference>
<keyword evidence="3" id="KW-0233">DNA recombination</keyword>
<reference evidence="7 8" key="1">
    <citation type="submission" date="2009-01" db="EMBL/GenBank/DDBJ databases">
        <authorList>
            <person name="Fulton L."/>
            <person name="Clifton S."/>
            <person name="Fulton B."/>
            <person name="Xu J."/>
            <person name="Minx P."/>
            <person name="Pepin K.H."/>
            <person name="Johnson M."/>
            <person name="Bhonagiri V."/>
            <person name="Nash W.E."/>
            <person name="Mardis E.R."/>
            <person name="Wilson R.K."/>
        </authorList>
    </citation>
    <scope>NUCLEOTIDE SEQUENCE [LARGE SCALE GENOMIC DNA]</scope>
    <source>
        <strain evidence="7 8">DSM 5476</strain>
    </source>
</reference>
<dbReference type="InterPro" id="IPR013762">
    <property type="entry name" value="Integrase-like_cat_sf"/>
</dbReference>
<evidence type="ECO:0000313" key="7">
    <source>
        <dbReference type="EMBL" id="EEG30204.1"/>
    </source>
</evidence>
<evidence type="ECO:0000256" key="1">
    <source>
        <dbReference type="ARBA" id="ARBA00008857"/>
    </source>
</evidence>
<dbReference type="InterPro" id="IPR010998">
    <property type="entry name" value="Integrase_recombinase_N"/>
</dbReference>
<name>C0EE56_9FIRM</name>
<dbReference type="AlphaFoldDB" id="C0EE56"/>
<evidence type="ECO:0000256" key="3">
    <source>
        <dbReference type="ARBA" id="ARBA00023172"/>
    </source>
</evidence>
<dbReference type="CDD" id="cd01189">
    <property type="entry name" value="INT_ICEBs1_C_like"/>
    <property type="match status" value="1"/>
</dbReference>
<dbReference type="SUPFAM" id="SSF56349">
    <property type="entry name" value="DNA breaking-rejoining enzymes"/>
    <property type="match status" value="1"/>
</dbReference>
<evidence type="ECO:0000256" key="2">
    <source>
        <dbReference type="ARBA" id="ARBA00023125"/>
    </source>
</evidence>
<keyword evidence="2 4" id="KW-0238">DNA-binding</keyword>
<comment type="caution">
    <text evidence="7">The sequence shown here is derived from an EMBL/GenBank/DDBJ whole genome shotgun (WGS) entry which is preliminary data.</text>
</comment>
<dbReference type="HOGENOM" id="CLU_027562_17_1_9"/>
<dbReference type="InterPro" id="IPR025269">
    <property type="entry name" value="SAM-like_dom"/>
</dbReference>
<dbReference type="PROSITE" id="PS51900">
    <property type="entry name" value="CB"/>
    <property type="match status" value="1"/>
</dbReference>
<dbReference type="Gene3D" id="1.10.443.10">
    <property type="entry name" value="Intergrase catalytic core"/>
    <property type="match status" value="1"/>
</dbReference>
<keyword evidence="8" id="KW-1185">Reference proteome</keyword>
<dbReference type="GO" id="GO:0003677">
    <property type="term" value="F:DNA binding"/>
    <property type="evidence" value="ECO:0007669"/>
    <property type="project" value="UniProtKB-UniRule"/>
</dbReference>
<dbReference type="GO" id="GO:0006310">
    <property type="term" value="P:DNA recombination"/>
    <property type="evidence" value="ECO:0007669"/>
    <property type="project" value="UniProtKB-KW"/>
</dbReference>
<accession>C0EE56</accession>
<dbReference type="InterPro" id="IPR044068">
    <property type="entry name" value="CB"/>
</dbReference>